<dbReference type="SUPFAM" id="SSF52540">
    <property type="entry name" value="P-loop containing nucleoside triphosphate hydrolases"/>
    <property type="match status" value="1"/>
</dbReference>
<evidence type="ECO:0000256" key="5">
    <source>
        <dbReference type="SAM" id="MobiDB-lite"/>
    </source>
</evidence>
<feature type="compositionally biased region" description="Polar residues" evidence="5">
    <location>
        <begin position="604"/>
        <end position="616"/>
    </location>
</feature>
<dbReference type="FunFam" id="3.40.50.300:FF:004202">
    <property type="entry name" value="tRNA isopentenyltransferase, putative (AFU_orthologue AFUA_6G05070)"/>
    <property type="match status" value="1"/>
</dbReference>
<feature type="compositionally biased region" description="Polar residues" evidence="5">
    <location>
        <begin position="224"/>
        <end position="260"/>
    </location>
</feature>
<evidence type="ECO:0000256" key="2">
    <source>
        <dbReference type="ARBA" id="ARBA00022679"/>
    </source>
</evidence>
<dbReference type="CTD" id="54802"/>
<feature type="region of interest" description="Disordered" evidence="5">
    <location>
        <begin position="566"/>
        <end position="628"/>
    </location>
</feature>
<keyword evidence="2" id="KW-0808">Transferase</keyword>
<keyword evidence="4" id="KW-0067">ATP-binding</keyword>
<dbReference type="FunCoup" id="A0A7M7NQF2">
    <property type="interactions" value="1649"/>
</dbReference>
<dbReference type="GO" id="GO:0005524">
    <property type="term" value="F:ATP binding"/>
    <property type="evidence" value="ECO:0007669"/>
    <property type="project" value="UniProtKB-KW"/>
</dbReference>
<feature type="compositionally biased region" description="Polar residues" evidence="5">
    <location>
        <begin position="148"/>
        <end position="172"/>
    </location>
</feature>
<feature type="compositionally biased region" description="Basic and acidic residues" evidence="5">
    <location>
        <begin position="580"/>
        <end position="589"/>
    </location>
</feature>
<dbReference type="GO" id="GO:0006400">
    <property type="term" value="P:tRNA modification"/>
    <property type="evidence" value="ECO:0000318"/>
    <property type="project" value="GO_Central"/>
</dbReference>
<reference evidence="7" key="1">
    <citation type="submission" date="2015-02" db="EMBL/GenBank/DDBJ databases">
        <title>Genome sequencing for Strongylocentrotus purpuratus.</title>
        <authorList>
            <person name="Murali S."/>
            <person name="Liu Y."/>
            <person name="Vee V."/>
            <person name="English A."/>
            <person name="Wang M."/>
            <person name="Skinner E."/>
            <person name="Han Y."/>
            <person name="Muzny D.M."/>
            <person name="Worley K.C."/>
            <person name="Gibbs R.A."/>
        </authorList>
    </citation>
    <scope>NUCLEOTIDE SEQUENCE</scope>
</reference>
<dbReference type="InParanoid" id="A0A7M7NQF2"/>
<organism evidence="6 7">
    <name type="scientific">Strongylocentrotus purpuratus</name>
    <name type="common">Purple sea urchin</name>
    <dbReference type="NCBI Taxonomy" id="7668"/>
    <lineage>
        <taxon>Eukaryota</taxon>
        <taxon>Metazoa</taxon>
        <taxon>Echinodermata</taxon>
        <taxon>Eleutherozoa</taxon>
        <taxon>Echinozoa</taxon>
        <taxon>Echinoidea</taxon>
        <taxon>Euechinoidea</taxon>
        <taxon>Echinacea</taxon>
        <taxon>Camarodonta</taxon>
        <taxon>Echinidea</taxon>
        <taxon>Strongylocentrotidae</taxon>
        <taxon>Strongylocentrotus</taxon>
    </lineage>
</organism>
<dbReference type="OMA" id="TAENWGC"/>
<dbReference type="HAMAP" id="MF_00185">
    <property type="entry name" value="IPP_trans"/>
    <property type="match status" value="1"/>
</dbReference>
<evidence type="ECO:0000313" key="7">
    <source>
        <dbReference type="Proteomes" id="UP000007110"/>
    </source>
</evidence>
<feature type="region of interest" description="Disordered" evidence="5">
    <location>
        <begin position="143"/>
        <end position="180"/>
    </location>
</feature>
<dbReference type="KEGG" id="spu:586215"/>
<dbReference type="InterPro" id="IPR036236">
    <property type="entry name" value="Znf_C2H2_sf"/>
</dbReference>
<evidence type="ECO:0000256" key="1">
    <source>
        <dbReference type="ARBA" id="ARBA00005842"/>
    </source>
</evidence>
<accession>A0A7M7NQF2</accession>
<dbReference type="GeneID" id="586215"/>
<dbReference type="Pfam" id="PF01715">
    <property type="entry name" value="IPPT"/>
    <property type="match status" value="2"/>
</dbReference>
<proteinExistence type="inferred from homology"/>
<evidence type="ECO:0000313" key="6">
    <source>
        <dbReference type="EnsemblMetazoa" id="XP_030839039"/>
    </source>
</evidence>
<feature type="compositionally biased region" description="Low complexity" evidence="5">
    <location>
        <begin position="592"/>
        <end position="603"/>
    </location>
</feature>
<dbReference type="InterPro" id="IPR018022">
    <property type="entry name" value="IPT"/>
</dbReference>
<dbReference type="PANTHER" id="PTHR11088">
    <property type="entry name" value="TRNA DIMETHYLALLYLTRANSFERASE"/>
    <property type="match status" value="1"/>
</dbReference>
<keyword evidence="3" id="KW-0547">Nucleotide-binding</keyword>
<name>A0A7M7NQF2_STRPU</name>
<dbReference type="AlphaFoldDB" id="A0A7M7NQF2"/>
<dbReference type="GO" id="GO:0005739">
    <property type="term" value="C:mitochondrion"/>
    <property type="evidence" value="ECO:0000318"/>
    <property type="project" value="GO_Central"/>
</dbReference>
<reference evidence="6" key="2">
    <citation type="submission" date="2021-01" db="UniProtKB">
        <authorList>
            <consortium name="EnsemblMetazoa"/>
        </authorList>
    </citation>
    <scope>IDENTIFICATION</scope>
</reference>
<dbReference type="EnsemblMetazoa" id="XM_030983179">
    <property type="protein sequence ID" value="XP_030839039"/>
    <property type="gene ID" value="LOC586215"/>
</dbReference>
<evidence type="ECO:0000256" key="4">
    <source>
        <dbReference type="ARBA" id="ARBA00022840"/>
    </source>
</evidence>
<feature type="compositionally biased region" description="Basic residues" evidence="5">
    <location>
        <begin position="566"/>
        <end position="579"/>
    </location>
</feature>
<dbReference type="Gene3D" id="3.30.160.60">
    <property type="entry name" value="Classic Zinc Finger"/>
    <property type="match status" value="1"/>
</dbReference>
<dbReference type="OrthoDB" id="775260at2759"/>
<protein>
    <submittedName>
        <fullName evidence="6">Uncharacterized protein</fullName>
    </submittedName>
</protein>
<sequence length="628" mass="70788">MQALRNPVVVVLGATGAGKSRLALELGKRFNGEIISADSMQVYKGLDIITNKVTPEEQEQCPHHALGMVQPLQRFTVVDFRNRVIPLIDGLLSRGRIPIIVGGTNYYIEALLWKVLLTNEESSSSESLMFETRGEVEKLRLRLKNVQDKPSQSNLQGTCSNERTPSESSKTTLESHSKIEVQQDLQIDRLHAKESIVTASQSEHAFHHECEGSDQSEMEINKSLDGSQSRGRTEMTSNQSESRLQQVNMSSDQSHVSVPNSSLSDEDKSLESSDEIPSTLNVCHDGSGSEDMVDGVIDVNVTEMESSELHGLLREVDPQMADKLHPNNRRKIIRSLQVYEQHGVCHSDLLREQRDQVGGSHLGGPLRYQDSCVFWVQTEQTVLDTRLDKRVDGMMNDGLVKELEDFHKEYNERRLAGNIKEEELYTQGIFQSIGFKEFHPYLVISEDGKKSDEGQRSLEESIERLKKATRQYARRQLKWIRNRFLKRGSNCPGVYGLDSTKPQEWDQNVLEPAARILEAVIEGKDPPISPLQCEERQGKDLSQTFVCDVCMGRQFVGQQQWTAHLKSRRHQKQARKRRLRELMEKESTKRQAAASSSSSSSSSITQTGTPTHQQEAGFSIGDTKGEIS</sequence>
<dbReference type="PANTHER" id="PTHR11088:SF89">
    <property type="entry name" value="TRNA DIMETHYLALLYLTRANSFERASE"/>
    <property type="match status" value="1"/>
</dbReference>
<keyword evidence="7" id="KW-1185">Reference proteome</keyword>
<dbReference type="SUPFAM" id="SSF57667">
    <property type="entry name" value="beta-beta-alpha zinc fingers"/>
    <property type="match status" value="1"/>
</dbReference>
<dbReference type="InterPro" id="IPR039657">
    <property type="entry name" value="Dimethylallyltransferase"/>
</dbReference>
<dbReference type="Proteomes" id="UP000007110">
    <property type="component" value="Unassembled WGS sequence"/>
</dbReference>
<dbReference type="RefSeq" id="XP_030839039.1">
    <property type="nucleotide sequence ID" value="XM_030983179.1"/>
</dbReference>
<evidence type="ECO:0000256" key="3">
    <source>
        <dbReference type="ARBA" id="ARBA00022741"/>
    </source>
</evidence>
<dbReference type="InterPro" id="IPR027417">
    <property type="entry name" value="P-loop_NTPase"/>
</dbReference>
<dbReference type="GO" id="GO:0052381">
    <property type="term" value="F:tRNA dimethylallyltransferase activity"/>
    <property type="evidence" value="ECO:0000318"/>
    <property type="project" value="GO_Central"/>
</dbReference>
<feature type="region of interest" description="Disordered" evidence="5">
    <location>
        <begin position="223"/>
        <end position="289"/>
    </location>
</feature>
<dbReference type="Gene3D" id="3.40.50.300">
    <property type="entry name" value="P-loop containing nucleotide triphosphate hydrolases"/>
    <property type="match status" value="1"/>
</dbReference>
<dbReference type="Gene3D" id="1.10.20.140">
    <property type="match status" value="1"/>
</dbReference>
<comment type="similarity">
    <text evidence="1">Belongs to the IPP transferase family.</text>
</comment>